<dbReference type="EMBL" id="BKCJ010001749">
    <property type="protein sequence ID" value="GEU43733.1"/>
    <property type="molecule type" value="Genomic_DNA"/>
</dbReference>
<protein>
    <submittedName>
        <fullName evidence="1">Uncharacterized protein</fullName>
    </submittedName>
</protein>
<gene>
    <name evidence="1" type="ORF">Tci_015711</name>
</gene>
<accession>A0A6L2K328</accession>
<name>A0A6L2K328_TANCI</name>
<dbReference type="AlphaFoldDB" id="A0A6L2K328"/>
<evidence type="ECO:0000313" key="1">
    <source>
        <dbReference type="EMBL" id="GEU43733.1"/>
    </source>
</evidence>
<sequence length="295" mass="33713">MGLGVDSMCGMYEWVGRGMNYPKCGHPVNGHYCQGCAFLRKKFKEDLFTSCIEHEILQDSFEPSNDNPNIVNAPREPFVVNQEEEEKQIEEEQAANARYWNIPACYDDDDDYYAFAITPNEPVNSLSMGDEHLDTIPATESDEFIKSSVENLVPNPNFYSSDNQSFSDEDLSKEIYSNPLFDEEIISIKIDQHHFNAESDLLDSPRNHDSSIISFSKMDSLFNEFVGELTLFKSVPPGIDETDCDPEEETYFIKRLLYNNSFPHPLEEFVSKNSDAKIKSFSLFHILVEDSDSVI</sequence>
<comment type="caution">
    <text evidence="1">The sequence shown here is derived from an EMBL/GenBank/DDBJ whole genome shotgun (WGS) entry which is preliminary data.</text>
</comment>
<proteinExistence type="predicted"/>
<organism evidence="1">
    <name type="scientific">Tanacetum cinerariifolium</name>
    <name type="common">Dalmatian daisy</name>
    <name type="synonym">Chrysanthemum cinerariifolium</name>
    <dbReference type="NCBI Taxonomy" id="118510"/>
    <lineage>
        <taxon>Eukaryota</taxon>
        <taxon>Viridiplantae</taxon>
        <taxon>Streptophyta</taxon>
        <taxon>Embryophyta</taxon>
        <taxon>Tracheophyta</taxon>
        <taxon>Spermatophyta</taxon>
        <taxon>Magnoliopsida</taxon>
        <taxon>eudicotyledons</taxon>
        <taxon>Gunneridae</taxon>
        <taxon>Pentapetalae</taxon>
        <taxon>asterids</taxon>
        <taxon>campanulids</taxon>
        <taxon>Asterales</taxon>
        <taxon>Asteraceae</taxon>
        <taxon>Asteroideae</taxon>
        <taxon>Anthemideae</taxon>
        <taxon>Anthemidinae</taxon>
        <taxon>Tanacetum</taxon>
    </lineage>
</organism>
<reference evidence="1" key="1">
    <citation type="journal article" date="2019" name="Sci. Rep.">
        <title>Draft genome of Tanacetum cinerariifolium, the natural source of mosquito coil.</title>
        <authorList>
            <person name="Yamashiro T."/>
            <person name="Shiraishi A."/>
            <person name="Satake H."/>
            <person name="Nakayama K."/>
        </authorList>
    </citation>
    <scope>NUCLEOTIDE SEQUENCE</scope>
</reference>